<evidence type="ECO:0000313" key="10">
    <source>
        <dbReference type="EMBL" id="KFD61892.1"/>
    </source>
</evidence>
<evidence type="ECO:0000256" key="3">
    <source>
        <dbReference type="ARBA" id="ARBA00022737"/>
    </source>
</evidence>
<feature type="disulfide bond" evidence="6">
    <location>
        <begin position="566"/>
        <end position="575"/>
    </location>
</feature>
<feature type="disulfide bond" evidence="6">
    <location>
        <begin position="416"/>
        <end position="425"/>
    </location>
</feature>
<keyword evidence="5" id="KW-0325">Glycoprotein</keyword>
<feature type="domain" description="EGF-like" evidence="9">
    <location>
        <begin position="692"/>
        <end position="727"/>
    </location>
</feature>
<comment type="caution">
    <text evidence="6">Lacks conserved residue(s) required for the propagation of feature annotation.</text>
</comment>
<feature type="disulfide bond" evidence="6">
    <location>
        <begin position="432"/>
        <end position="442"/>
    </location>
</feature>
<feature type="disulfide bond" evidence="6">
    <location>
        <begin position="453"/>
        <end position="462"/>
    </location>
</feature>
<dbReference type="InterPro" id="IPR018097">
    <property type="entry name" value="EGF_Ca-bd_CS"/>
</dbReference>
<dbReference type="PRINTS" id="PR00010">
    <property type="entry name" value="EGFBLOOD"/>
</dbReference>
<feature type="disulfide bond" evidence="6">
    <location>
        <begin position="642"/>
        <end position="651"/>
    </location>
</feature>
<feature type="disulfide bond" evidence="6">
    <location>
        <begin position="490"/>
        <end position="499"/>
    </location>
</feature>
<dbReference type="Pfam" id="PF07645">
    <property type="entry name" value="EGF_CA"/>
    <property type="match status" value="1"/>
</dbReference>
<proteinExistence type="predicted"/>
<feature type="domain" description="EGF-like" evidence="9">
    <location>
        <begin position="768"/>
        <end position="805"/>
    </location>
</feature>
<feature type="disulfide bond" evidence="6">
    <location>
        <begin position="330"/>
        <end position="339"/>
    </location>
</feature>
<dbReference type="EMBL" id="KL367607">
    <property type="protein sequence ID" value="KFD61892.1"/>
    <property type="molecule type" value="Genomic_DNA"/>
</dbReference>
<dbReference type="PROSITE" id="PS01187">
    <property type="entry name" value="EGF_CA"/>
    <property type="match status" value="1"/>
</dbReference>
<evidence type="ECO:0000256" key="4">
    <source>
        <dbReference type="ARBA" id="ARBA00023157"/>
    </source>
</evidence>
<feature type="domain" description="EGF-like" evidence="9">
    <location>
        <begin position="540"/>
        <end position="576"/>
    </location>
</feature>
<keyword evidence="8" id="KW-0472">Membrane</keyword>
<dbReference type="InterPro" id="IPR009030">
    <property type="entry name" value="Growth_fac_rcpt_cys_sf"/>
</dbReference>
<evidence type="ECO:0000259" key="9">
    <source>
        <dbReference type="PROSITE" id="PS50026"/>
    </source>
</evidence>
<feature type="domain" description="EGF-like" evidence="9">
    <location>
        <begin position="654"/>
        <end position="690"/>
    </location>
</feature>
<dbReference type="Pfam" id="PF00008">
    <property type="entry name" value="EGF"/>
    <property type="match status" value="4"/>
</dbReference>
<dbReference type="PROSITE" id="PS50026">
    <property type="entry name" value="EGF_3"/>
    <property type="match status" value="13"/>
</dbReference>
<dbReference type="InterPro" id="IPR001881">
    <property type="entry name" value="EGF-like_Ca-bd_dom"/>
</dbReference>
<feature type="disulfide bond" evidence="6">
    <location>
        <begin position="469"/>
        <end position="479"/>
    </location>
</feature>
<feature type="domain" description="EGF-like" evidence="9">
    <location>
        <begin position="502"/>
        <end position="538"/>
    </location>
</feature>
<dbReference type="CDD" id="cd00054">
    <property type="entry name" value="EGF_CA"/>
    <property type="match status" value="10"/>
</dbReference>
<feature type="domain" description="EGF-like" evidence="9">
    <location>
        <begin position="428"/>
        <end position="463"/>
    </location>
</feature>
<gene>
    <name evidence="10" type="ORF">M514_10941</name>
</gene>
<feature type="disulfide bond" evidence="6">
    <location>
        <begin position="305"/>
        <end position="315"/>
    </location>
</feature>
<dbReference type="FunFam" id="2.10.25.10:FF:000327">
    <property type="entry name" value="neurogenic locus notch homolog protein 4"/>
    <property type="match status" value="1"/>
</dbReference>
<dbReference type="AlphaFoldDB" id="A0A085MXE6"/>
<feature type="compositionally biased region" description="Basic and acidic residues" evidence="7">
    <location>
        <begin position="926"/>
        <end position="944"/>
    </location>
</feature>
<feature type="disulfide bond" evidence="6">
    <location>
        <begin position="680"/>
        <end position="689"/>
    </location>
</feature>
<sequence>MMRSLHYYFFGPSWFTFAIMNSCSVDMEFLDTLQLASKLMKHETVEAFGKDKMKIMVVGRAVVLLPFLACTLSLCPSDFNFPGFFDSQDHRCLTVVPTDLIVVPWKGDWIGQANAICSNLFYRGSLARRRFPVSLIDPEWSMLRKREPITLLDGCEISLKNGSDVSIFGNDLYRACPDAIVRQFMQSAYSSGNVRLGESRLKDPRSQNGQEKGLPLICAYQSVGYSFLMPLFFRCDDKEFKIQLVTCEHSELNFTCSGWDDALGVCYPCLPGYTGRFCGSPIEFHGKSKRRVIDIHTYRHTRPDCSHMCPVRSSCVPTSNGTRTTYMCKCHWAYVGNMCQKKWSMCHLEKRCSINAVCVDVPNYYAPYITYRTFQCVCKVGWAGPYCEKKINKCADNPCKHGGTCSPNLNAFHCQCPPEYTGTRCELDVDECRRRPCRNGYCSNTYGGFKCICYAGYTGNLCDQDVNECASNPCKYGICRDLFNSYSCDCHIGFTGRHCEIDINECESQPCRNGGTCIDGYGQWSCECPPMVHGRQCQNDERPCSVNHCKTGGTCIDRGLDFECLCPPGRTGKTCEQDVNECISKPCKNGGHCINGDNKYTCNCIMGFTGINCDIDVDECAINDCGPHGTCENLPGGFVCNCEYGYEGEMCDKDINECIPNPCQHNGICIDSVGEYICKCSDEFTGKDCEIAIIPCTDGVCMFGQCAPGVPVFTCHCDQGFTGERCDVRIDHCEGVSCGPNAYCVATFQTYSCQCNLGFTGKNCEQTHSGACDTPNVCHNGGTCTNELGMFKCHCLPKFTGSFCDIETIKEKGKTERTPSKYSVATYVLITLICILALSLIWFFCVMSREARVDRRKRRDSSSSSSISTSSKSCRPSVWPMRAPVYRIRKKRNSRKRQHRAHRVESWSRSKSESYRRTNYSTEPQQRTDDVNLRTHEKPEDQQKHQWCRPALKGVPGSRTTAATREQQLSIGR</sequence>
<organism evidence="10">
    <name type="scientific">Trichuris suis</name>
    <name type="common">pig whipworm</name>
    <dbReference type="NCBI Taxonomy" id="68888"/>
    <lineage>
        <taxon>Eukaryota</taxon>
        <taxon>Metazoa</taxon>
        <taxon>Ecdysozoa</taxon>
        <taxon>Nematoda</taxon>
        <taxon>Enoplea</taxon>
        <taxon>Dorylaimia</taxon>
        <taxon>Trichinellida</taxon>
        <taxon>Trichuridae</taxon>
        <taxon>Trichuris</taxon>
    </lineage>
</organism>
<evidence type="ECO:0000256" key="2">
    <source>
        <dbReference type="ARBA" id="ARBA00022729"/>
    </source>
</evidence>
<evidence type="ECO:0000256" key="1">
    <source>
        <dbReference type="ARBA" id="ARBA00022536"/>
    </source>
</evidence>
<feature type="disulfide bond" evidence="6">
    <location>
        <begin position="717"/>
        <end position="726"/>
    </location>
</feature>
<feature type="compositionally biased region" description="Low complexity" evidence="7">
    <location>
        <begin position="862"/>
        <end position="877"/>
    </location>
</feature>
<dbReference type="FunFam" id="2.10.25.10:FF:000279">
    <property type="entry name" value="Neurogenic locus notch 1"/>
    <property type="match status" value="1"/>
</dbReference>
<feature type="disulfide bond" evidence="6">
    <location>
        <begin position="528"/>
        <end position="537"/>
    </location>
</feature>
<keyword evidence="1 6" id="KW-0245">EGF-like domain</keyword>
<feature type="region of interest" description="Disordered" evidence="7">
    <location>
        <begin position="855"/>
        <end position="973"/>
    </location>
</feature>
<feature type="domain" description="EGF-like" evidence="9">
    <location>
        <begin position="301"/>
        <end position="340"/>
    </location>
</feature>
<feature type="domain" description="EGF-like" evidence="9">
    <location>
        <begin position="390"/>
        <end position="426"/>
    </location>
</feature>
<keyword evidence="8" id="KW-0812">Transmembrane</keyword>
<keyword evidence="8" id="KW-1133">Transmembrane helix</keyword>
<dbReference type="PANTHER" id="PTHR12916">
    <property type="entry name" value="CYTOCHROME C OXIDASE POLYPEPTIDE VIC-2"/>
    <property type="match status" value="1"/>
</dbReference>
<dbReference type="InterPro" id="IPR049883">
    <property type="entry name" value="NOTCH1_EGF-like"/>
</dbReference>
<feature type="transmembrane region" description="Helical" evidence="8">
    <location>
        <begin position="824"/>
        <end position="847"/>
    </location>
</feature>
<accession>A0A085MXE6</accession>
<feature type="disulfide bond" evidence="6">
    <location>
        <begin position="795"/>
        <end position="804"/>
    </location>
</feature>
<dbReference type="PANTHER" id="PTHR12916:SF4">
    <property type="entry name" value="UNINFLATABLE, ISOFORM C"/>
    <property type="match status" value="1"/>
</dbReference>
<dbReference type="InterPro" id="IPR000152">
    <property type="entry name" value="EGF-type_Asp/Asn_hydroxyl_site"/>
</dbReference>
<feature type="compositionally biased region" description="Polar residues" evidence="7">
    <location>
        <begin position="958"/>
        <end position="973"/>
    </location>
</feature>
<dbReference type="SMART" id="SM00181">
    <property type="entry name" value="EGF"/>
    <property type="match status" value="14"/>
</dbReference>
<protein>
    <recommendedName>
        <fullName evidence="9">EGF-like domain-containing protein</fullName>
    </recommendedName>
</protein>
<feature type="compositionally biased region" description="Basic and acidic residues" evidence="7">
    <location>
        <begin position="903"/>
        <end position="916"/>
    </location>
</feature>
<name>A0A085MXE6_9BILA</name>
<evidence type="ECO:0000256" key="8">
    <source>
        <dbReference type="SAM" id="Phobius"/>
    </source>
</evidence>
<feature type="domain" description="EGF-like" evidence="9">
    <location>
        <begin position="578"/>
        <end position="614"/>
    </location>
</feature>
<feature type="domain" description="EGF-like" evidence="9">
    <location>
        <begin position="729"/>
        <end position="765"/>
    </location>
</feature>
<evidence type="ECO:0000256" key="7">
    <source>
        <dbReference type="SAM" id="MobiDB-lite"/>
    </source>
</evidence>
<dbReference type="Proteomes" id="UP000030758">
    <property type="component" value="Unassembled WGS sequence"/>
</dbReference>
<dbReference type="Pfam" id="PF25024">
    <property type="entry name" value="EGF_TEN"/>
    <property type="match status" value="1"/>
</dbReference>
<dbReference type="FunFam" id="2.10.25.10:FF:000472">
    <property type="entry name" value="Uncharacterized protein, isoform A"/>
    <property type="match status" value="3"/>
</dbReference>
<dbReference type="GO" id="GO:0005509">
    <property type="term" value="F:calcium ion binding"/>
    <property type="evidence" value="ECO:0007669"/>
    <property type="project" value="InterPro"/>
</dbReference>
<keyword evidence="3" id="KW-0677">Repeat</keyword>
<keyword evidence="4 6" id="KW-1015">Disulfide bond</keyword>
<feature type="disulfide bond" evidence="6">
    <location>
        <begin position="378"/>
        <end position="387"/>
    </location>
</feature>
<dbReference type="SUPFAM" id="SSF57184">
    <property type="entry name" value="Growth factor receptor domain"/>
    <property type="match status" value="1"/>
</dbReference>
<keyword evidence="2" id="KW-0732">Signal</keyword>
<dbReference type="PROSITE" id="PS01186">
    <property type="entry name" value="EGF_2"/>
    <property type="match status" value="7"/>
</dbReference>
<feature type="disulfide bond" evidence="6">
    <location>
        <begin position="604"/>
        <end position="613"/>
    </location>
</feature>
<evidence type="ECO:0000256" key="6">
    <source>
        <dbReference type="PROSITE-ProRule" id="PRU00076"/>
    </source>
</evidence>
<dbReference type="PROSITE" id="PS00022">
    <property type="entry name" value="EGF_1"/>
    <property type="match status" value="13"/>
</dbReference>
<feature type="disulfide bond" evidence="6">
    <location>
        <begin position="755"/>
        <end position="764"/>
    </location>
</feature>
<dbReference type="Gene3D" id="2.10.25.10">
    <property type="entry name" value="Laminin"/>
    <property type="match status" value="11"/>
</dbReference>
<dbReference type="InterPro" id="IPR000742">
    <property type="entry name" value="EGF"/>
</dbReference>
<feature type="domain" description="EGF-like" evidence="9">
    <location>
        <begin position="465"/>
        <end position="500"/>
    </location>
</feature>
<feature type="compositionally biased region" description="Basic residues" evidence="7">
    <location>
        <begin position="887"/>
        <end position="902"/>
    </location>
</feature>
<feature type="domain" description="EGF-like" evidence="9">
    <location>
        <begin position="342"/>
        <end position="388"/>
    </location>
</feature>
<dbReference type="FunFam" id="2.10.25.10:FF:000031">
    <property type="entry name" value="neurogenic locus notch homolog protein 3"/>
    <property type="match status" value="1"/>
</dbReference>
<dbReference type="PROSITE" id="PS00010">
    <property type="entry name" value="ASX_HYDROXYL"/>
    <property type="match status" value="7"/>
</dbReference>
<dbReference type="SUPFAM" id="SSF57196">
    <property type="entry name" value="EGF/Laminin"/>
    <property type="match status" value="8"/>
</dbReference>
<evidence type="ECO:0000256" key="5">
    <source>
        <dbReference type="ARBA" id="ARBA00023180"/>
    </source>
</evidence>
<feature type="domain" description="EGF-like" evidence="9">
    <location>
        <begin position="616"/>
        <end position="652"/>
    </location>
</feature>
<dbReference type="PRINTS" id="PR01983">
    <property type="entry name" value="NOTCH"/>
</dbReference>
<feature type="disulfide bond" evidence="6">
    <location>
        <begin position="696"/>
        <end position="706"/>
    </location>
</feature>
<dbReference type="SMART" id="SM00179">
    <property type="entry name" value="EGF_CA"/>
    <property type="match status" value="11"/>
</dbReference>
<reference evidence="10" key="1">
    <citation type="journal article" date="2014" name="Nat. Genet.">
        <title>Genome and transcriptome of the porcine whipworm Trichuris suis.</title>
        <authorList>
            <person name="Jex A.R."/>
            <person name="Nejsum P."/>
            <person name="Schwarz E.M."/>
            <person name="Hu L."/>
            <person name="Young N.D."/>
            <person name="Hall R.S."/>
            <person name="Korhonen P.K."/>
            <person name="Liao S."/>
            <person name="Thamsborg S."/>
            <person name="Xia J."/>
            <person name="Xu P."/>
            <person name="Wang S."/>
            <person name="Scheerlinck J.P."/>
            <person name="Hofmann A."/>
            <person name="Sternberg P.W."/>
            <person name="Wang J."/>
            <person name="Gasser R.B."/>
        </authorList>
    </citation>
    <scope>NUCLEOTIDE SEQUENCE [LARGE SCALE GENOMIC DNA]</scope>
    <source>
        <strain evidence="10">DCEP-RM93F</strain>
    </source>
</reference>